<dbReference type="PROSITE" id="PS00297">
    <property type="entry name" value="HSP70_1"/>
    <property type="match status" value="1"/>
</dbReference>
<evidence type="ECO:0000313" key="6">
    <source>
        <dbReference type="Proteomes" id="UP001175271"/>
    </source>
</evidence>
<dbReference type="PRINTS" id="PR00301">
    <property type="entry name" value="HEATSHOCK70"/>
</dbReference>
<dbReference type="SUPFAM" id="SSF53067">
    <property type="entry name" value="Actin-like ATPase domain"/>
    <property type="match status" value="2"/>
</dbReference>
<comment type="similarity">
    <text evidence="1">Belongs to the heat shock protein 70 family.</text>
</comment>
<dbReference type="EMBL" id="JAUCMV010000003">
    <property type="protein sequence ID" value="KAK0412679.1"/>
    <property type="molecule type" value="Genomic_DNA"/>
</dbReference>
<reference evidence="5" key="1">
    <citation type="submission" date="2023-06" db="EMBL/GenBank/DDBJ databases">
        <title>Genomic analysis of the entomopathogenic nematode Steinernema hermaphroditum.</title>
        <authorList>
            <person name="Schwarz E.M."/>
            <person name="Heppert J.K."/>
            <person name="Baniya A."/>
            <person name="Schwartz H.T."/>
            <person name="Tan C.-H."/>
            <person name="Antoshechkin I."/>
            <person name="Sternberg P.W."/>
            <person name="Goodrich-Blair H."/>
            <person name="Dillman A.R."/>
        </authorList>
    </citation>
    <scope>NUCLEOTIDE SEQUENCE</scope>
    <source>
        <strain evidence="5">PS9179</strain>
        <tissue evidence="5">Whole animal</tissue>
    </source>
</reference>
<dbReference type="FunFam" id="3.90.640.10:FF:000003">
    <property type="entry name" value="Molecular chaperone DnaK"/>
    <property type="match status" value="1"/>
</dbReference>
<dbReference type="Proteomes" id="UP001175271">
    <property type="component" value="Unassembled WGS sequence"/>
</dbReference>
<gene>
    <name evidence="5" type="ORF">QR680_006349</name>
</gene>
<keyword evidence="4" id="KW-1133">Transmembrane helix</keyword>
<feature type="transmembrane region" description="Helical" evidence="4">
    <location>
        <begin position="20"/>
        <end position="38"/>
    </location>
</feature>
<evidence type="ECO:0000256" key="4">
    <source>
        <dbReference type="SAM" id="Phobius"/>
    </source>
</evidence>
<feature type="transmembrane region" description="Helical" evidence="4">
    <location>
        <begin position="101"/>
        <end position="124"/>
    </location>
</feature>
<keyword evidence="3" id="KW-0067">ATP-binding</keyword>
<dbReference type="FunFam" id="3.30.420.40:FF:000026">
    <property type="entry name" value="Heat shock protein 70"/>
    <property type="match status" value="1"/>
</dbReference>
<feature type="transmembrane region" description="Helical" evidence="4">
    <location>
        <begin position="71"/>
        <end position="94"/>
    </location>
</feature>
<feature type="transmembrane region" description="Helical" evidence="4">
    <location>
        <begin position="144"/>
        <end position="166"/>
    </location>
</feature>
<sequence length="494" mass="54858">MCSWRMATKEHKILPFWIELWLIVSTVLCALDVIYTTLRPLTTRGGSLENVYYFWNIYSDVDLRYADHKDLVTMATGRIMIIELIMNVAALVMARQRSRHTVLTAFTSTAFVFWKTLLYMVLYIRQPEGTPSYIADDASYMKIFWVFWVADGFWLVVPLAVMVALWNQLANPASLYPNGRLPVPPQYHEIIGDEDIDQSAEHSLFSTLPPSSNQQPKMSSKSNAVGIDLGTTYSCVGVFQHGKVEIIANDQGNRTTPSYVGFTDSERLIGDAAKNQVAMNPLNTVFDAKRLIGRKFDDAAVQSDMKHWPFKVVPADGGKPRVGGDPGGVLRKMKKTAEDFLGEKVTEAVITVPAYFNDSQRQATKDAGRIAGLDVKRIINEPTAAALAFGLDKNDNGDRKIAVYDLGGGTFDVSMIEIANVDGEKQFEVLSTNGDTFLGGEDFDNRVIDYLVAEFKKEQGIDLCKDPGALALQRLKEAAEQAKIELSSAPSRPK</sequence>
<organism evidence="5 6">
    <name type="scientific">Steinernema hermaphroditum</name>
    <dbReference type="NCBI Taxonomy" id="289476"/>
    <lineage>
        <taxon>Eukaryota</taxon>
        <taxon>Metazoa</taxon>
        <taxon>Ecdysozoa</taxon>
        <taxon>Nematoda</taxon>
        <taxon>Chromadorea</taxon>
        <taxon>Rhabditida</taxon>
        <taxon>Tylenchina</taxon>
        <taxon>Panagrolaimomorpha</taxon>
        <taxon>Strongyloidoidea</taxon>
        <taxon>Steinernematidae</taxon>
        <taxon>Steinernema</taxon>
    </lineage>
</organism>
<dbReference type="Gene3D" id="3.30.420.40">
    <property type="match status" value="2"/>
</dbReference>
<proteinExistence type="inferred from homology"/>
<evidence type="ECO:0000313" key="5">
    <source>
        <dbReference type="EMBL" id="KAK0412679.1"/>
    </source>
</evidence>
<dbReference type="GO" id="GO:0005524">
    <property type="term" value="F:ATP binding"/>
    <property type="evidence" value="ECO:0007669"/>
    <property type="project" value="UniProtKB-KW"/>
</dbReference>
<dbReference type="Gene3D" id="3.90.640.10">
    <property type="entry name" value="Actin, Chain A, domain 4"/>
    <property type="match status" value="1"/>
</dbReference>
<dbReference type="AlphaFoldDB" id="A0AA39HWN0"/>
<accession>A0AA39HWN0</accession>
<comment type="caution">
    <text evidence="5">The sequence shown here is derived from an EMBL/GenBank/DDBJ whole genome shotgun (WGS) entry which is preliminary data.</text>
</comment>
<evidence type="ECO:0000256" key="2">
    <source>
        <dbReference type="ARBA" id="ARBA00022741"/>
    </source>
</evidence>
<dbReference type="InterPro" id="IPR013126">
    <property type="entry name" value="Hsp_70_fam"/>
</dbReference>
<keyword evidence="2" id="KW-0547">Nucleotide-binding</keyword>
<evidence type="ECO:0000256" key="3">
    <source>
        <dbReference type="ARBA" id="ARBA00022840"/>
    </source>
</evidence>
<dbReference type="InterPro" id="IPR043129">
    <property type="entry name" value="ATPase_NBD"/>
</dbReference>
<dbReference type="GO" id="GO:0140662">
    <property type="term" value="F:ATP-dependent protein folding chaperone"/>
    <property type="evidence" value="ECO:0007669"/>
    <property type="project" value="InterPro"/>
</dbReference>
<keyword evidence="4" id="KW-0812">Transmembrane</keyword>
<dbReference type="InterPro" id="IPR018181">
    <property type="entry name" value="Heat_shock_70_CS"/>
</dbReference>
<dbReference type="PANTHER" id="PTHR19375">
    <property type="entry name" value="HEAT SHOCK PROTEIN 70KDA"/>
    <property type="match status" value="1"/>
</dbReference>
<keyword evidence="6" id="KW-1185">Reference proteome</keyword>
<keyword evidence="4" id="KW-0472">Membrane</keyword>
<dbReference type="PROSITE" id="PS00329">
    <property type="entry name" value="HSP70_2"/>
    <property type="match status" value="1"/>
</dbReference>
<evidence type="ECO:0000256" key="1">
    <source>
        <dbReference type="ARBA" id="ARBA00007381"/>
    </source>
</evidence>
<dbReference type="Pfam" id="PF00012">
    <property type="entry name" value="HSP70"/>
    <property type="match status" value="1"/>
</dbReference>
<dbReference type="GO" id="GO:0006950">
    <property type="term" value="P:response to stress"/>
    <property type="evidence" value="ECO:0007669"/>
    <property type="project" value="UniProtKB-ARBA"/>
</dbReference>
<name>A0AA39HWN0_9BILA</name>
<protein>
    <submittedName>
        <fullName evidence="5">Uncharacterized protein</fullName>
    </submittedName>
</protein>